<dbReference type="InterPro" id="IPR000182">
    <property type="entry name" value="GNAT_dom"/>
</dbReference>
<dbReference type="OrthoDB" id="444033at2759"/>
<dbReference type="AlphaFoldDB" id="A0A7J6M0A0"/>
<dbReference type="CDD" id="cd04301">
    <property type="entry name" value="NAT_SF"/>
    <property type="match status" value="1"/>
</dbReference>
<dbReference type="GO" id="GO:0016747">
    <property type="term" value="F:acyltransferase activity, transferring groups other than amino-acyl groups"/>
    <property type="evidence" value="ECO:0007669"/>
    <property type="project" value="InterPro"/>
</dbReference>
<dbReference type="PANTHER" id="PTHR43072">
    <property type="entry name" value="N-ACETYLTRANSFERASE"/>
    <property type="match status" value="1"/>
</dbReference>
<proteinExistence type="predicted"/>
<comment type="caution">
    <text evidence="3">The sequence shown here is derived from an EMBL/GenBank/DDBJ whole genome shotgun (WGS) entry which is preliminary data.</text>
</comment>
<gene>
    <name evidence="3" type="ORF">FOL47_005102</name>
</gene>
<organism evidence="3 4">
    <name type="scientific">Perkinsus chesapeaki</name>
    <name type="common">Clam parasite</name>
    <name type="synonym">Perkinsus andrewsi</name>
    <dbReference type="NCBI Taxonomy" id="330153"/>
    <lineage>
        <taxon>Eukaryota</taxon>
        <taxon>Sar</taxon>
        <taxon>Alveolata</taxon>
        <taxon>Perkinsozoa</taxon>
        <taxon>Perkinsea</taxon>
        <taxon>Perkinsida</taxon>
        <taxon>Perkinsidae</taxon>
        <taxon>Perkinsus</taxon>
    </lineage>
</organism>
<evidence type="ECO:0000313" key="3">
    <source>
        <dbReference type="EMBL" id="KAF4664491.1"/>
    </source>
</evidence>
<accession>A0A7J6M0A0</accession>
<feature type="signal peptide" evidence="1">
    <location>
        <begin position="1"/>
        <end position="15"/>
    </location>
</feature>
<dbReference type="InterPro" id="IPR016181">
    <property type="entry name" value="Acyl_CoA_acyltransferase"/>
</dbReference>
<reference evidence="3 4" key="1">
    <citation type="submission" date="2020-04" db="EMBL/GenBank/DDBJ databases">
        <title>Perkinsus chesapeaki whole genome sequence.</title>
        <authorList>
            <person name="Bogema D.R."/>
        </authorList>
    </citation>
    <scope>NUCLEOTIDE SEQUENCE [LARGE SCALE GENOMIC DNA]</scope>
    <source>
        <strain evidence="3">ATCC PRA-425</strain>
    </source>
</reference>
<keyword evidence="4" id="KW-1185">Reference proteome</keyword>
<sequence length="165" mass="18751">MKLYFGLLYFVLAAGTNISYRTYDRQDYCDNFLFELECLEITGIPCYVAVNGGLNSHEVVGYILMRIPEALSKKEEEAIRSKMSDPKKKGTFGYIASVEVSSGFRRRGIGTHLIRHSIDRARSVGNVLAMTLYVMATNKDAIRLYETLGFIKVMDGEIRVYAFYL</sequence>
<dbReference type="SUPFAM" id="SSF55729">
    <property type="entry name" value="Acyl-CoA N-acyltransferases (Nat)"/>
    <property type="match status" value="1"/>
</dbReference>
<evidence type="ECO:0000256" key="1">
    <source>
        <dbReference type="SAM" id="SignalP"/>
    </source>
</evidence>
<dbReference type="Pfam" id="PF00583">
    <property type="entry name" value="Acetyltransf_1"/>
    <property type="match status" value="1"/>
</dbReference>
<feature type="chain" id="PRO_5029677766" description="N-acetyltransferase domain-containing protein" evidence="1">
    <location>
        <begin position="16"/>
        <end position="165"/>
    </location>
</feature>
<dbReference type="Proteomes" id="UP000591131">
    <property type="component" value="Unassembled WGS sequence"/>
</dbReference>
<dbReference type="EMBL" id="JAAPAO010000286">
    <property type="protein sequence ID" value="KAF4664491.1"/>
    <property type="molecule type" value="Genomic_DNA"/>
</dbReference>
<name>A0A7J6M0A0_PERCH</name>
<feature type="domain" description="N-acetyltransferase" evidence="2">
    <location>
        <begin position="18"/>
        <end position="165"/>
    </location>
</feature>
<evidence type="ECO:0000313" key="4">
    <source>
        <dbReference type="Proteomes" id="UP000591131"/>
    </source>
</evidence>
<keyword evidence="1" id="KW-0732">Signal</keyword>
<protein>
    <recommendedName>
        <fullName evidence="2">N-acetyltransferase domain-containing protein</fullName>
    </recommendedName>
</protein>
<evidence type="ECO:0000259" key="2">
    <source>
        <dbReference type="PROSITE" id="PS51186"/>
    </source>
</evidence>
<dbReference type="PROSITE" id="PS51186">
    <property type="entry name" value="GNAT"/>
    <property type="match status" value="1"/>
</dbReference>
<dbReference type="Gene3D" id="3.40.630.30">
    <property type="match status" value="1"/>
</dbReference>